<dbReference type="PANTHER" id="PTHR45689:SF5">
    <property type="entry name" value="I[[H]] CHANNEL, ISOFORM E"/>
    <property type="match status" value="1"/>
</dbReference>
<dbReference type="InterPro" id="IPR014710">
    <property type="entry name" value="RmlC-like_jellyroll"/>
</dbReference>
<dbReference type="InterPro" id="IPR051413">
    <property type="entry name" value="K/Na_HCN_channel"/>
</dbReference>
<evidence type="ECO:0000313" key="9">
    <source>
        <dbReference type="EMBL" id="CAD7703983.1"/>
    </source>
</evidence>
<dbReference type="OrthoDB" id="426293at2759"/>
<evidence type="ECO:0000256" key="1">
    <source>
        <dbReference type="ARBA" id="ARBA00004141"/>
    </source>
</evidence>
<evidence type="ECO:0000256" key="4">
    <source>
        <dbReference type="ARBA" id="ARBA00022989"/>
    </source>
</evidence>
<evidence type="ECO:0000313" key="10">
    <source>
        <dbReference type="Proteomes" id="UP000708148"/>
    </source>
</evidence>
<dbReference type="GO" id="GO:0005249">
    <property type="term" value="F:voltage-gated potassium channel activity"/>
    <property type="evidence" value="ECO:0007669"/>
    <property type="project" value="TreeGrafter"/>
</dbReference>
<dbReference type="Pfam" id="PF00520">
    <property type="entry name" value="Ion_trans"/>
    <property type="match status" value="1"/>
</dbReference>
<keyword evidence="4 7" id="KW-1133">Transmembrane helix</keyword>
<reference evidence="9" key="1">
    <citation type="submission" date="2020-12" db="EMBL/GenBank/DDBJ databases">
        <authorList>
            <person name="Iha C."/>
        </authorList>
    </citation>
    <scope>NUCLEOTIDE SEQUENCE</scope>
</reference>
<dbReference type="GO" id="GO:0003254">
    <property type="term" value="P:regulation of membrane depolarization"/>
    <property type="evidence" value="ECO:0007669"/>
    <property type="project" value="TreeGrafter"/>
</dbReference>
<protein>
    <recommendedName>
        <fullName evidence="8">Cyclic nucleotide-binding domain-containing protein</fullName>
    </recommendedName>
</protein>
<feature type="transmembrane region" description="Helical" evidence="7">
    <location>
        <begin position="139"/>
        <end position="158"/>
    </location>
</feature>
<dbReference type="Proteomes" id="UP000708148">
    <property type="component" value="Unassembled WGS sequence"/>
</dbReference>
<comment type="caution">
    <text evidence="9">The sequence shown here is derived from an EMBL/GenBank/DDBJ whole genome shotgun (WGS) entry which is preliminary data.</text>
</comment>
<dbReference type="InterPro" id="IPR000595">
    <property type="entry name" value="cNMP-bd_dom"/>
</dbReference>
<evidence type="ECO:0000256" key="2">
    <source>
        <dbReference type="ARBA" id="ARBA00022448"/>
    </source>
</evidence>
<evidence type="ECO:0000256" key="5">
    <source>
        <dbReference type="ARBA" id="ARBA00023065"/>
    </source>
</evidence>
<gene>
    <name evidence="9" type="ORF">OSTQU699_LOCUS9340</name>
</gene>
<dbReference type="SMART" id="SM00100">
    <property type="entry name" value="cNMP"/>
    <property type="match status" value="1"/>
</dbReference>
<dbReference type="EMBL" id="CAJHUC010002557">
    <property type="protein sequence ID" value="CAD7703983.1"/>
    <property type="molecule type" value="Genomic_DNA"/>
</dbReference>
<dbReference type="AlphaFoldDB" id="A0A8S1J9U7"/>
<keyword evidence="10" id="KW-1185">Reference proteome</keyword>
<evidence type="ECO:0000256" key="6">
    <source>
        <dbReference type="ARBA" id="ARBA00023136"/>
    </source>
</evidence>
<dbReference type="Gene3D" id="2.60.120.10">
    <property type="entry name" value="Jelly Rolls"/>
    <property type="match status" value="1"/>
</dbReference>
<dbReference type="SUPFAM" id="SSF81324">
    <property type="entry name" value="Voltage-gated potassium channels"/>
    <property type="match status" value="1"/>
</dbReference>
<dbReference type="GO" id="GO:0035725">
    <property type="term" value="P:sodium ion transmembrane transport"/>
    <property type="evidence" value="ECO:0007669"/>
    <property type="project" value="TreeGrafter"/>
</dbReference>
<proteinExistence type="predicted"/>
<organism evidence="9 10">
    <name type="scientific">Ostreobium quekettii</name>
    <dbReference type="NCBI Taxonomy" id="121088"/>
    <lineage>
        <taxon>Eukaryota</taxon>
        <taxon>Viridiplantae</taxon>
        <taxon>Chlorophyta</taxon>
        <taxon>core chlorophytes</taxon>
        <taxon>Ulvophyceae</taxon>
        <taxon>TCBD clade</taxon>
        <taxon>Bryopsidales</taxon>
        <taxon>Ostreobineae</taxon>
        <taxon>Ostreobiaceae</taxon>
        <taxon>Ostreobium</taxon>
    </lineage>
</organism>
<keyword evidence="5" id="KW-0406">Ion transport</keyword>
<feature type="domain" description="Cyclic nucleotide-binding" evidence="8">
    <location>
        <begin position="314"/>
        <end position="418"/>
    </location>
</feature>
<evidence type="ECO:0000259" key="8">
    <source>
        <dbReference type="PROSITE" id="PS50042"/>
    </source>
</evidence>
<dbReference type="InterPro" id="IPR018490">
    <property type="entry name" value="cNMP-bd_dom_sf"/>
</dbReference>
<dbReference type="PROSITE" id="PS50042">
    <property type="entry name" value="CNMP_BINDING_3"/>
    <property type="match status" value="1"/>
</dbReference>
<evidence type="ECO:0000256" key="3">
    <source>
        <dbReference type="ARBA" id="ARBA00022692"/>
    </source>
</evidence>
<feature type="non-terminal residue" evidence="9">
    <location>
        <position position="466"/>
    </location>
</feature>
<feature type="transmembrane region" description="Helical" evidence="7">
    <location>
        <begin position="210"/>
        <end position="236"/>
    </location>
</feature>
<dbReference type="PANTHER" id="PTHR45689">
    <property type="entry name" value="I[[H]] CHANNEL, ISOFORM E"/>
    <property type="match status" value="1"/>
</dbReference>
<evidence type="ECO:0000256" key="7">
    <source>
        <dbReference type="SAM" id="Phobius"/>
    </source>
</evidence>
<accession>A0A8S1J9U7</accession>
<keyword evidence="6 7" id="KW-0472">Membrane</keyword>
<keyword evidence="2" id="KW-0813">Transport</keyword>
<dbReference type="InterPro" id="IPR005821">
    <property type="entry name" value="Ion_trans_dom"/>
</dbReference>
<dbReference type="Gene3D" id="1.10.287.630">
    <property type="entry name" value="Helix hairpin bin"/>
    <property type="match status" value="1"/>
</dbReference>
<dbReference type="Pfam" id="PF00027">
    <property type="entry name" value="cNMP_binding"/>
    <property type="match status" value="1"/>
</dbReference>
<dbReference type="CDD" id="cd00038">
    <property type="entry name" value="CAP_ED"/>
    <property type="match status" value="1"/>
</dbReference>
<name>A0A8S1J9U7_9CHLO</name>
<dbReference type="Gene3D" id="1.10.287.70">
    <property type="match status" value="1"/>
</dbReference>
<feature type="transmembrane region" description="Helical" evidence="7">
    <location>
        <begin position="31"/>
        <end position="49"/>
    </location>
</feature>
<dbReference type="GO" id="GO:0098855">
    <property type="term" value="C:HCN channel complex"/>
    <property type="evidence" value="ECO:0007669"/>
    <property type="project" value="TreeGrafter"/>
</dbReference>
<keyword evidence="3 7" id="KW-0812">Transmembrane</keyword>
<dbReference type="SUPFAM" id="SSF51206">
    <property type="entry name" value="cAMP-binding domain-like"/>
    <property type="match status" value="1"/>
</dbReference>
<comment type="subcellular location">
    <subcellularLocation>
        <location evidence="1">Membrane</location>
        <topology evidence="1">Multi-pass membrane protein</topology>
    </subcellularLocation>
</comment>
<sequence>WDLLIVVCVAYICVVLPPRIAFAGVDIGPLFIIDLILDFIFMFDVFMNLETGYDDSGVTVMGARDVRMAYLSSWFLVDIVSSLPYELVVALQSGNDTLRKYSRLPRIGRFCRLPRLFSYISKWQDSLTLNSHSLRMFKLVFLILVFAHLNGCLQFLVAELEGFPDQGWVTNTGLLDASRAHQYSYSLFKALSHMLCIGYGEEPPATHAEIWVTTLSMVTGASLYIVLFGIMSSLMLSMDRSGAMYEERMAIWQEYFSYCNLPRSLRHRITAYLKHRYYTRKMFDEHSLLMGLPQGLRTDIYLHLCEELILNVPIFKACRVVVVRALVCKMVREAYTPGDLVFHKGEPADNLYFILSGIVQIEADDGNILTVLSKGSYFGEFALLAWLEGDQTTHRMANARSVTYSDIYALTCADFKEVADRFPEVVNLLRRIADARNAVNQARRSAASEVEGAEVMVSQVPPQAPS</sequence>